<comment type="similarity">
    <text evidence="1">Belongs to the SfsA family.</text>
</comment>
<evidence type="ECO:0000259" key="2">
    <source>
        <dbReference type="Pfam" id="PF03749"/>
    </source>
</evidence>
<dbReference type="Pfam" id="PF03749">
    <property type="entry name" value="SfsA"/>
    <property type="match status" value="1"/>
</dbReference>
<dbReference type="PANTHER" id="PTHR30545">
    <property type="entry name" value="SUGAR FERMENTATION STIMULATION PROTEIN A"/>
    <property type="match status" value="1"/>
</dbReference>
<dbReference type="InterPro" id="IPR005224">
    <property type="entry name" value="SfsA"/>
</dbReference>
<dbReference type="AlphaFoldDB" id="A0A4Q1JN16"/>
<dbReference type="CDD" id="cd22359">
    <property type="entry name" value="SfsA-like_bacterial"/>
    <property type="match status" value="1"/>
</dbReference>
<proteinExistence type="inferred from homology"/>
<sequence length="239" mass="27330">MQFTNPLIHGRLIKRYKRFLADIELDTGEIVVAHCTNSGSMKTCLENGAEVYLTYVDDPKRKTKYTWEMIHINGDWVGINTGIPNVLVYEAVRNQEIEELRGYTEVKREVKFEDSRFDVFAQNEQETCFIEVKNVSMKVGAYARFPDAVTTRGKKHLETLMRVKESGLRAVMCYVIQRSDVSVFGPAWDIDPAYAEALKKAIDSGVEVFAFQAEVKPEGIRLVKRLLVDMIPERLKVKG</sequence>
<accession>A0A4Q1JN16</accession>
<evidence type="ECO:0000313" key="5">
    <source>
        <dbReference type="Proteomes" id="UP000289703"/>
    </source>
</evidence>
<dbReference type="HAMAP" id="MF_00095">
    <property type="entry name" value="SfsA"/>
    <property type="match status" value="1"/>
</dbReference>
<evidence type="ECO:0000313" key="4">
    <source>
        <dbReference type="EMBL" id="RXQ95942.1"/>
    </source>
</evidence>
<dbReference type="NCBIfam" id="TIGR00230">
    <property type="entry name" value="sfsA"/>
    <property type="match status" value="1"/>
</dbReference>
<name>A0A4Q1JN16_9BACT</name>
<dbReference type="EMBL" id="SAXA01000004">
    <property type="protein sequence ID" value="RXQ95942.1"/>
    <property type="molecule type" value="Genomic_DNA"/>
</dbReference>
<comment type="caution">
    <text evidence="4">The sequence shown here is derived from an EMBL/GenBank/DDBJ whole genome shotgun (WGS) entry which is preliminary data.</text>
</comment>
<dbReference type="GO" id="GO:0003677">
    <property type="term" value="F:DNA binding"/>
    <property type="evidence" value="ECO:0007669"/>
    <property type="project" value="InterPro"/>
</dbReference>
<evidence type="ECO:0000256" key="1">
    <source>
        <dbReference type="HAMAP-Rule" id="MF_00095"/>
    </source>
</evidence>
<dbReference type="Gene3D" id="3.40.1350.60">
    <property type="match status" value="1"/>
</dbReference>
<dbReference type="RefSeq" id="WP_129253836.1">
    <property type="nucleotide sequence ID" value="NZ_SAXA01000004.1"/>
</dbReference>
<dbReference type="Gene3D" id="2.40.50.580">
    <property type="match status" value="1"/>
</dbReference>
<dbReference type="OrthoDB" id="9802365at2"/>
<dbReference type="InterPro" id="IPR041465">
    <property type="entry name" value="SfsA_N"/>
</dbReference>
<dbReference type="PANTHER" id="PTHR30545:SF2">
    <property type="entry name" value="SUGAR FERMENTATION STIMULATION PROTEIN A"/>
    <property type="match status" value="1"/>
</dbReference>
<organism evidence="4 5">
    <name type="scientific">Ancylomarina salipaludis</name>
    <dbReference type="NCBI Taxonomy" id="2501299"/>
    <lineage>
        <taxon>Bacteria</taxon>
        <taxon>Pseudomonadati</taxon>
        <taxon>Bacteroidota</taxon>
        <taxon>Bacteroidia</taxon>
        <taxon>Marinilabiliales</taxon>
        <taxon>Marinifilaceae</taxon>
        <taxon>Ancylomarina</taxon>
    </lineage>
</organism>
<keyword evidence="5" id="KW-1185">Reference proteome</keyword>
<dbReference type="Pfam" id="PF17746">
    <property type="entry name" value="SfsA_N"/>
    <property type="match status" value="1"/>
</dbReference>
<gene>
    <name evidence="1 4" type="primary">sfsA</name>
    <name evidence="4" type="ORF">EO244_06470</name>
</gene>
<feature type="domain" description="SfsA N-terminal OB" evidence="3">
    <location>
        <begin position="13"/>
        <end position="79"/>
    </location>
</feature>
<dbReference type="InterPro" id="IPR040452">
    <property type="entry name" value="SfsA_C"/>
</dbReference>
<dbReference type="Proteomes" id="UP000289703">
    <property type="component" value="Unassembled WGS sequence"/>
</dbReference>
<protein>
    <recommendedName>
        <fullName evidence="1">Sugar fermentation stimulation protein homolog</fullName>
    </recommendedName>
</protein>
<feature type="domain" description="Sugar fermentation stimulation protein C-terminal" evidence="2">
    <location>
        <begin position="83"/>
        <end position="218"/>
    </location>
</feature>
<reference evidence="4 5" key="1">
    <citation type="submission" date="2019-01" db="EMBL/GenBank/DDBJ databases">
        <title>Ancylomarina salipaludis sp. nov., isolated from a salt marsh.</title>
        <authorList>
            <person name="Yoon J.-H."/>
        </authorList>
    </citation>
    <scope>NUCLEOTIDE SEQUENCE [LARGE SCALE GENOMIC DNA]</scope>
    <source>
        <strain evidence="4 5">SHSM-M15</strain>
    </source>
</reference>
<evidence type="ECO:0000259" key="3">
    <source>
        <dbReference type="Pfam" id="PF17746"/>
    </source>
</evidence>